<dbReference type="InterPro" id="IPR025403">
    <property type="entry name" value="TgpA-like_C"/>
</dbReference>
<gene>
    <name evidence="4" type="ORF">CEE69_20875</name>
</gene>
<feature type="domain" description="Protein-glutamine gamma-glutamyltransferase-like C-terminal" evidence="3">
    <location>
        <begin position="596"/>
        <end position="663"/>
    </location>
</feature>
<feature type="transmembrane region" description="Helical" evidence="2">
    <location>
        <begin position="182"/>
        <end position="200"/>
    </location>
</feature>
<feature type="region of interest" description="Disordered" evidence="1">
    <location>
        <begin position="296"/>
        <end position="507"/>
    </location>
</feature>
<accession>A0A2G1W3B1</accession>
<feature type="compositionally biased region" description="Polar residues" evidence="1">
    <location>
        <begin position="374"/>
        <end position="384"/>
    </location>
</feature>
<feature type="transmembrane region" description="Helical" evidence="2">
    <location>
        <begin position="251"/>
        <end position="271"/>
    </location>
</feature>
<evidence type="ECO:0000256" key="2">
    <source>
        <dbReference type="SAM" id="Phobius"/>
    </source>
</evidence>
<dbReference type="RefSeq" id="WP_099262579.1">
    <property type="nucleotide sequence ID" value="NZ_NIZW01000017.1"/>
</dbReference>
<protein>
    <recommendedName>
        <fullName evidence="3">Protein-glutamine gamma-glutamyltransferase-like C-terminal domain-containing protein</fullName>
    </recommendedName>
</protein>
<dbReference type="GeneID" id="90610456"/>
<evidence type="ECO:0000259" key="3">
    <source>
        <dbReference type="Pfam" id="PF13559"/>
    </source>
</evidence>
<organism evidence="4 5">
    <name type="scientific">Rhodopirellula bahusiensis</name>
    <dbReference type="NCBI Taxonomy" id="2014065"/>
    <lineage>
        <taxon>Bacteria</taxon>
        <taxon>Pseudomonadati</taxon>
        <taxon>Planctomycetota</taxon>
        <taxon>Planctomycetia</taxon>
        <taxon>Pirellulales</taxon>
        <taxon>Pirellulaceae</taxon>
        <taxon>Rhodopirellula</taxon>
    </lineage>
</organism>
<keyword evidence="2" id="KW-1133">Transmembrane helix</keyword>
<feature type="transmembrane region" description="Helical" evidence="2">
    <location>
        <begin position="44"/>
        <end position="64"/>
    </location>
</feature>
<dbReference type="Proteomes" id="UP000225740">
    <property type="component" value="Unassembled WGS sequence"/>
</dbReference>
<feature type="compositionally biased region" description="Low complexity" evidence="1">
    <location>
        <begin position="410"/>
        <end position="458"/>
    </location>
</feature>
<dbReference type="OrthoDB" id="289048at2"/>
<feature type="region of interest" description="Disordered" evidence="1">
    <location>
        <begin position="552"/>
        <end position="582"/>
    </location>
</feature>
<feature type="compositionally biased region" description="Acidic residues" evidence="1">
    <location>
        <begin position="302"/>
        <end position="311"/>
    </location>
</feature>
<comment type="caution">
    <text evidence="4">The sequence shown here is derived from an EMBL/GenBank/DDBJ whole genome shotgun (WGS) entry which is preliminary data.</text>
</comment>
<keyword evidence="2" id="KW-0812">Transmembrane</keyword>
<dbReference type="EMBL" id="NIZW01000017">
    <property type="protein sequence ID" value="PHQ33471.1"/>
    <property type="molecule type" value="Genomic_DNA"/>
</dbReference>
<evidence type="ECO:0000256" key="1">
    <source>
        <dbReference type="SAM" id="MobiDB-lite"/>
    </source>
</evidence>
<feature type="transmembrane region" description="Helical" evidence="2">
    <location>
        <begin position="520"/>
        <end position="545"/>
    </location>
</feature>
<keyword evidence="2" id="KW-0472">Membrane</keyword>
<feature type="region of interest" description="Disordered" evidence="1">
    <location>
        <begin position="146"/>
        <end position="177"/>
    </location>
</feature>
<feature type="compositionally biased region" description="Low complexity" evidence="1">
    <location>
        <begin position="385"/>
        <end position="402"/>
    </location>
</feature>
<feature type="transmembrane region" description="Helical" evidence="2">
    <location>
        <begin position="12"/>
        <end position="38"/>
    </location>
</feature>
<feature type="compositionally biased region" description="Polar residues" evidence="1">
    <location>
        <begin position="460"/>
        <end position="491"/>
    </location>
</feature>
<proteinExistence type="predicted"/>
<evidence type="ECO:0000313" key="4">
    <source>
        <dbReference type="EMBL" id="PHQ33471.1"/>
    </source>
</evidence>
<keyword evidence="5" id="KW-1185">Reference proteome</keyword>
<sequence length="673" mass="72555">MSRLHHTAADYAAIAIAPVLIFVMLFSLASFLCTVLYSGNYSGALVWTMLMYSMGATAVARITIENDRQYSSLYAIALGIATLFVLIRYVGDPIFSIGIVWVVGYLADKIVHDCTIVDDSVDSSGQGLVDSGLSFLKLRRQQKQQADISSSNVAGEEGNTPKRKSKRSSKDPAAGHQPGRTVLWLALGALPLFGLGQFFLSGDSKSWNLARILLTLYLFSALSLLVVTSFLNLRRYLRQRQTEMPLDATVAWLAGGIVIIGLILMIAYIAPLPGKAVASMKVPEFLNNRSPLSASEYGWGDEGAEISDENDAQSSETSPDGSPSGETKPGAKAGGQKGNREDGPAGSDPGGKKQGKGQDPGGDQPAGGKKSESSKNQSTSNDSKNSGNQQQQKFEQQGKASQNDSPQSKGESASQSDQSSESNSEPSESSNGDSQSGDQDDSNSPSESSEENQSPENQSAEDQSSQQSKQNDEQSSPPSDNQNQNANQQKEPLSARTKPPPDRSPSLSGVFNTMASMLKWLILLGLLAFIAFFVVRNLDAILAWWDSLFADDDREPSEQQPSTKKKLEPETPPRPFASFRNPVGDPDPRRVVVVTFQALEAWCREQGVERSPDETPSEFVRRVAVQFPTLGQSAVQVVDAYNRIVYGRAAATKDDVEAASSVWQVFAGGIRTS</sequence>
<feature type="compositionally biased region" description="Polar residues" evidence="1">
    <location>
        <begin position="312"/>
        <end position="325"/>
    </location>
</feature>
<name>A0A2G1W3B1_9BACT</name>
<feature type="transmembrane region" description="Helical" evidence="2">
    <location>
        <begin position="212"/>
        <end position="231"/>
    </location>
</feature>
<reference evidence="4 5" key="1">
    <citation type="submission" date="2017-06" db="EMBL/GenBank/DDBJ databases">
        <title>Description of Rhodopirellula bahusiensis sp. nov.</title>
        <authorList>
            <person name="Kizina J."/>
            <person name="Harder J."/>
        </authorList>
    </citation>
    <scope>NUCLEOTIDE SEQUENCE [LARGE SCALE GENOMIC DNA]</scope>
    <source>
        <strain evidence="4 5">SWK21</strain>
    </source>
</reference>
<dbReference type="Pfam" id="PF13559">
    <property type="entry name" value="DUF4129"/>
    <property type="match status" value="1"/>
</dbReference>
<dbReference type="AlphaFoldDB" id="A0A2G1W3B1"/>
<evidence type="ECO:0000313" key="5">
    <source>
        <dbReference type="Proteomes" id="UP000225740"/>
    </source>
</evidence>